<dbReference type="InterPro" id="IPR001387">
    <property type="entry name" value="Cro/C1-type_HTH"/>
</dbReference>
<dbReference type="SUPFAM" id="SSF47413">
    <property type="entry name" value="lambda repressor-like DNA-binding domains"/>
    <property type="match status" value="1"/>
</dbReference>
<dbReference type="SMART" id="SM00530">
    <property type="entry name" value="HTH_XRE"/>
    <property type="match status" value="1"/>
</dbReference>
<evidence type="ECO:0000313" key="3">
    <source>
        <dbReference type="Proteomes" id="UP000030101"/>
    </source>
</evidence>
<reference evidence="2 3" key="1">
    <citation type="submission" date="2014-08" db="EMBL/GenBank/DDBJ databases">
        <title>Porphyromonas canoris strain:OH2762 Genome sequencing.</title>
        <authorList>
            <person name="Wallis C."/>
            <person name="Deusch O."/>
            <person name="O'Flynn C."/>
            <person name="Davis I."/>
            <person name="Jospin G."/>
            <person name="Darling A.E."/>
            <person name="Coil D.A."/>
            <person name="Alexiev A."/>
            <person name="Horsfall A."/>
            <person name="Kirkwood N."/>
            <person name="Harris S."/>
            <person name="Eisen J.A."/>
        </authorList>
    </citation>
    <scope>NUCLEOTIDE SEQUENCE [LARGE SCALE GENOMIC DNA]</scope>
    <source>
        <strain evidence="3">COT-108 OH2762</strain>
    </source>
</reference>
<organism evidence="2 3">
    <name type="scientific">Porphyromonas canoris</name>
    <dbReference type="NCBI Taxonomy" id="36875"/>
    <lineage>
        <taxon>Bacteria</taxon>
        <taxon>Pseudomonadati</taxon>
        <taxon>Bacteroidota</taxon>
        <taxon>Bacteroidia</taxon>
        <taxon>Bacteroidales</taxon>
        <taxon>Porphyromonadaceae</taxon>
        <taxon>Porphyromonas</taxon>
    </lineage>
</organism>
<dbReference type="CDD" id="cd00093">
    <property type="entry name" value="HTH_XRE"/>
    <property type="match status" value="1"/>
</dbReference>
<gene>
    <name evidence="2" type="ORF">HQ43_05330</name>
</gene>
<sequence length="79" mass="9022">MNRNLNRIKAVLADRNKTSKWLAEQLHKDPATVSKWCTNASQPSLKTLLNICKALNADLREVVCIEFTDEGMSYEKNEN</sequence>
<comment type="caution">
    <text evidence="2">The sequence shown here is derived from an EMBL/GenBank/DDBJ whole genome shotgun (WGS) entry which is preliminary data.</text>
</comment>
<dbReference type="RefSeq" id="WP_036790639.1">
    <property type="nucleotide sequence ID" value="NZ_JQZV01000010.1"/>
</dbReference>
<accession>A0ABR4XLH6</accession>
<dbReference type="InterPro" id="IPR010982">
    <property type="entry name" value="Lambda_DNA-bd_dom_sf"/>
</dbReference>
<dbReference type="Pfam" id="PF13443">
    <property type="entry name" value="HTH_26"/>
    <property type="match status" value="1"/>
</dbReference>
<evidence type="ECO:0000259" key="1">
    <source>
        <dbReference type="PROSITE" id="PS50943"/>
    </source>
</evidence>
<dbReference type="Gene3D" id="1.10.260.40">
    <property type="entry name" value="lambda repressor-like DNA-binding domains"/>
    <property type="match status" value="1"/>
</dbReference>
<dbReference type="Proteomes" id="UP000030101">
    <property type="component" value="Unassembled WGS sequence"/>
</dbReference>
<dbReference type="EMBL" id="JQZV01000010">
    <property type="protein sequence ID" value="KGN92444.1"/>
    <property type="molecule type" value="Genomic_DNA"/>
</dbReference>
<evidence type="ECO:0000313" key="2">
    <source>
        <dbReference type="EMBL" id="KGN92444.1"/>
    </source>
</evidence>
<dbReference type="PROSITE" id="PS50943">
    <property type="entry name" value="HTH_CROC1"/>
    <property type="match status" value="1"/>
</dbReference>
<proteinExistence type="predicted"/>
<feature type="domain" description="HTH cro/C1-type" evidence="1">
    <location>
        <begin position="8"/>
        <end position="62"/>
    </location>
</feature>
<name>A0ABR4XLH6_9PORP</name>
<keyword evidence="3" id="KW-1185">Reference proteome</keyword>
<protein>
    <recommendedName>
        <fullName evidence="1">HTH cro/C1-type domain-containing protein</fullName>
    </recommendedName>
</protein>